<evidence type="ECO:0000256" key="2">
    <source>
        <dbReference type="ARBA" id="ARBA00007806"/>
    </source>
</evidence>
<dbReference type="Gene3D" id="4.10.110.10">
    <property type="entry name" value="Spasmolytic Protein, domain 1"/>
    <property type="match status" value="1"/>
</dbReference>
<keyword evidence="6" id="KW-0325">Glycoprotein</keyword>
<dbReference type="InterPro" id="IPR000322">
    <property type="entry name" value="Glyco_hydro_31_TIM"/>
</dbReference>
<dbReference type="Pfam" id="PF00088">
    <property type="entry name" value="Trefoil"/>
    <property type="match status" value="1"/>
</dbReference>
<dbReference type="SUPFAM" id="SSF51445">
    <property type="entry name" value="(Trans)glycosidases"/>
    <property type="match status" value="1"/>
</dbReference>
<organism evidence="12 13">
    <name type="scientific">Owenia fusiformis</name>
    <name type="common">Polychaete worm</name>
    <dbReference type="NCBI Taxonomy" id="6347"/>
    <lineage>
        <taxon>Eukaryota</taxon>
        <taxon>Metazoa</taxon>
        <taxon>Spiralia</taxon>
        <taxon>Lophotrochozoa</taxon>
        <taxon>Annelida</taxon>
        <taxon>Polychaeta</taxon>
        <taxon>Sedentaria</taxon>
        <taxon>Canalipalpata</taxon>
        <taxon>Sabellida</taxon>
        <taxon>Oweniida</taxon>
        <taxon>Oweniidae</taxon>
        <taxon>Owenia</taxon>
    </lineage>
</organism>
<dbReference type="FunFam" id="2.60.40.1760:FF:000001">
    <property type="entry name" value="Maltase-glucoamylase, intestinal"/>
    <property type="match status" value="1"/>
</dbReference>
<keyword evidence="7 9" id="KW-0326">Glycosidase</keyword>
<evidence type="ECO:0000256" key="7">
    <source>
        <dbReference type="ARBA" id="ARBA00023295"/>
    </source>
</evidence>
<dbReference type="Pfam" id="PF01055">
    <property type="entry name" value="Glyco_hydro_31_2nd"/>
    <property type="match status" value="1"/>
</dbReference>
<dbReference type="Gene3D" id="3.20.20.80">
    <property type="entry name" value="Glycosidases"/>
    <property type="match status" value="1"/>
</dbReference>
<dbReference type="GO" id="GO:0005975">
    <property type="term" value="P:carbohydrate metabolic process"/>
    <property type="evidence" value="ECO:0007669"/>
    <property type="project" value="InterPro"/>
</dbReference>
<dbReference type="InterPro" id="IPR017957">
    <property type="entry name" value="P_trefoil_CS"/>
</dbReference>
<dbReference type="CDD" id="cd06602">
    <property type="entry name" value="GH31_MGAM_SI_GAA"/>
    <property type="match status" value="1"/>
</dbReference>
<feature type="chain" id="PRO_5043893652" evidence="11">
    <location>
        <begin position="19"/>
        <end position="910"/>
    </location>
</feature>
<reference evidence="12" key="1">
    <citation type="submission" date="2022-03" db="EMBL/GenBank/DDBJ databases">
        <authorList>
            <person name="Martin C."/>
        </authorList>
    </citation>
    <scope>NUCLEOTIDE SEQUENCE</scope>
</reference>
<evidence type="ECO:0000256" key="9">
    <source>
        <dbReference type="RuleBase" id="RU361185"/>
    </source>
</evidence>
<evidence type="ECO:0000313" key="13">
    <source>
        <dbReference type="Proteomes" id="UP000749559"/>
    </source>
</evidence>
<dbReference type="OrthoDB" id="5839090at2759"/>
<comment type="similarity">
    <text evidence="2 9">Belongs to the glycosyl hydrolase 31 family.</text>
</comment>
<dbReference type="SUPFAM" id="SSF74650">
    <property type="entry name" value="Galactose mutarotase-like"/>
    <property type="match status" value="1"/>
</dbReference>
<dbReference type="PROSITE" id="PS00707">
    <property type="entry name" value="GLYCOSYL_HYDROL_F31_2"/>
    <property type="match status" value="1"/>
</dbReference>
<dbReference type="PROSITE" id="PS51448">
    <property type="entry name" value="P_TREFOIL_2"/>
    <property type="match status" value="1"/>
</dbReference>
<dbReference type="InterPro" id="IPR025887">
    <property type="entry name" value="Glyco_hydro_31_N_dom"/>
</dbReference>
<dbReference type="EMBL" id="CAIIXF020000009">
    <property type="protein sequence ID" value="CAH1794349.1"/>
    <property type="molecule type" value="Genomic_DNA"/>
</dbReference>
<proteinExistence type="inferred from homology"/>
<protein>
    <submittedName>
        <fullName evidence="12">Uncharacterized protein</fullName>
    </submittedName>
</protein>
<dbReference type="GO" id="GO:0030246">
    <property type="term" value="F:carbohydrate binding"/>
    <property type="evidence" value="ECO:0007669"/>
    <property type="project" value="InterPro"/>
</dbReference>
<dbReference type="CDD" id="cd00111">
    <property type="entry name" value="Trefoil"/>
    <property type="match status" value="1"/>
</dbReference>
<evidence type="ECO:0000256" key="1">
    <source>
        <dbReference type="ARBA" id="ARBA00004308"/>
    </source>
</evidence>
<keyword evidence="13" id="KW-1185">Reference proteome</keyword>
<evidence type="ECO:0000256" key="3">
    <source>
        <dbReference type="ARBA" id="ARBA00022801"/>
    </source>
</evidence>
<dbReference type="CDD" id="cd14752">
    <property type="entry name" value="GH31_N"/>
    <property type="match status" value="1"/>
</dbReference>
<dbReference type="InterPro" id="IPR030458">
    <property type="entry name" value="Glyco_hydro_31_AS"/>
</dbReference>
<feature type="signal peptide" evidence="11">
    <location>
        <begin position="1"/>
        <end position="18"/>
    </location>
</feature>
<comment type="caution">
    <text evidence="8">Lacks conserved residue(s) required for the propagation of feature annotation.</text>
</comment>
<dbReference type="AlphaFoldDB" id="A0A8J1U564"/>
<evidence type="ECO:0000256" key="4">
    <source>
        <dbReference type="ARBA" id="ARBA00023136"/>
    </source>
</evidence>
<keyword evidence="11" id="KW-0732">Signal</keyword>
<dbReference type="InterPro" id="IPR011013">
    <property type="entry name" value="Gal_mutarotase_sf_dom"/>
</dbReference>
<dbReference type="GO" id="GO:0004558">
    <property type="term" value="F:alpha-1,4-glucosidase activity"/>
    <property type="evidence" value="ECO:0007669"/>
    <property type="project" value="TreeGrafter"/>
</dbReference>
<sequence>MEEKFNLIFLSLVLLNVAVDLECKVMHLSKDSNENNVIKMDIPDPLKSNDGDTSSGDKSCDISDNDRFDCFSDRGATQAKCEARGCCWKPASSNGIPYCFYPTDNEGYKVDSETLTEWGMTAKLSRSSKSHWPEDVMQLQLDVKYETASRLHFKIFDPNHARYEVPIETPQVNNKAHTTDYAVTISKQPFAITVTRKSTNQPVFDTKLNTPFIFANQYIEISTSLANKFVYGLGEHRSSFQLNTTWQTLAFWARDQPPTPNVNLYGDHPFFMSFDDIGNAYGVFLLNSNAMEVLLQPTPALTYKTIGGILDFYIFLGPSPDDVIAQYTSVIGQSFLPPYWSLGFHLCRWGYETTDNLKQVIKRMKDAKFPYDAQWCDIDYMKDHLDWTYDADKFKDLPTIVKDLHDNGMHYVNIIDPGISSTQPKGSYKPYDDGLRQGVFVMKADGSGPIIGKVWPGNTAYPDFTNPTTIDYWYQSASDFHNQVPFDGLWTDMNEPSNFDVGSTEGCSTNPLDDPPFTPGIAGGRLADKTLCASSKHHTTTHYNVHSLYGHGEAIASNLALKKIRNKRPLVITRSSFPSTGRHAGHWLGDNNSGWNDLYYSIPGILNFNMFGIPLVGPDTCGFGGTTTEELCTRWMELAAFYPFMRNHNTIGAKDQDPAVFSPAAQDTMRDALMMRYNLLPHLYTLFYRAHINGSMVVRPLSFQYPKDKATYAIDKQFLWSNTLMISPVLEQGKTSVSAYLPRDTWFDYHSGVAVTGTGSWVTLNAPLNYINVHVRGGSIIPRQQADVTTTAARKNPFNLLVVLSANGKATGELYWDDGDTIDTTEHGVYNLIQFTAYNNTLQSRVQLANFHTSMVLGEVDVFGLLSKPSAVSVNGKSATFHFTENKVLSISVVPLSVDLQQSFTATWTL</sequence>
<comment type="subcellular location">
    <subcellularLocation>
        <location evidence="1">Endomembrane system</location>
    </subcellularLocation>
</comment>
<feature type="compositionally biased region" description="Basic and acidic residues" evidence="10">
    <location>
        <begin position="41"/>
        <end position="50"/>
    </location>
</feature>
<dbReference type="InterPro" id="IPR017853">
    <property type="entry name" value="GH"/>
</dbReference>
<dbReference type="FunFam" id="2.60.40.1180:FF:000001">
    <property type="entry name" value="Maltase-glucoamylase, intestinal"/>
    <property type="match status" value="1"/>
</dbReference>
<dbReference type="InterPro" id="IPR044913">
    <property type="entry name" value="P_trefoil_dom_sf"/>
</dbReference>
<accession>A0A8J1U564</accession>
<dbReference type="Gene3D" id="2.60.40.1180">
    <property type="entry name" value="Golgi alpha-mannosidase II"/>
    <property type="match status" value="2"/>
</dbReference>
<dbReference type="SMART" id="SM00018">
    <property type="entry name" value="PD"/>
    <property type="match status" value="1"/>
</dbReference>
<keyword evidence="4" id="KW-0472">Membrane</keyword>
<dbReference type="InterPro" id="IPR000519">
    <property type="entry name" value="P_trefoil_dom"/>
</dbReference>
<evidence type="ECO:0000313" key="12">
    <source>
        <dbReference type="EMBL" id="CAH1794349.1"/>
    </source>
</evidence>
<gene>
    <name evidence="12" type="ORF">OFUS_LOCUS19058</name>
</gene>
<evidence type="ECO:0000256" key="11">
    <source>
        <dbReference type="SAM" id="SignalP"/>
    </source>
</evidence>
<dbReference type="InterPro" id="IPR013780">
    <property type="entry name" value="Glyco_hydro_b"/>
</dbReference>
<keyword evidence="5" id="KW-1015">Disulfide bond</keyword>
<evidence type="ECO:0000256" key="8">
    <source>
        <dbReference type="PROSITE-ProRule" id="PRU00779"/>
    </source>
</evidence>
<evidence type="ECO:0000256" key="10">
    <source>
        <dbReference type="SAM" id="MobiDB-lite"/>
    </source>
</evidence>
<dbReference type="Gene3D" id="2.60.40.1760">
    <property type="entry name" value="glycosyl hydrolase (family 31)"/>
    <property type="match status" value="1"/>
</dbReference>
<dbReference type="PROSITE" id="PS00129">
    <property type="entry name" value="GLYCOSYL_HYDROL_F31_1"/>
    <property type="match status" value="1"/>
</dbReference>
<feature type="region of interest" description="Disordered" evidence="10">
    <location>
        <begin position="38"/>
        <end position="58"/>
    </location>
</feature>
<name>A0A8J1U564_OWEFU</name>
<dbReference type="Pfam" id="PF21365">
    <property type="entry name" value="Glyco_hydro_31_3rd"/>
    <property type="match status" value="1"/>
</dbReference>
<dbReference type="PANTHER" id="PTHR22762:SF131">
    <property type="entry name" value="GLYCOSIDE HYDROLASE FAMILY 31 N-TERMINAL DOMAIN-CONTAINING PROTEIN"/>
    <property type="match status" value="1"/>
</dbReference>
<keyword evidence="3 9" id="KW-0378">Hydrolase</keyword>
<evidence type="ECO:0000256" key="6">
    <source>
        <dbReference type="ARBA" id="ARBA00023180"/>
    </source>
</evidence>
<dbReference type="PANTHER" id="PTHR22762">
    <property type="entry name" value="ALPHA-GLUCOSIDASE"/>
    <property type="match status" value="1"/>
</dbReference>
<comment type="caution">
    <text evidence="12">The sequence shown here is derived from an EMBL/GenBank/DDBJ whole genome shotgun (WGS) entry which is preliminary data.</text>
</comment>
<dbReference type="SUPFAM" id="SSF51011">
    <property type="entry name" value="Glycosyl hydrolase domain"/>
    <property type="match status" value="1"/>
</dbReference>
<dbReference type="Proteomes" id="UP000749559">
    <property type="component" value="Unassembled WGS sequence"/>
</dbReference>
<dbReference type="PROSITE" id="PS00025">
    <property type="entry name" value="P_TREFOIL_1"/>
    <property type="match status" value="1"/>
</dbReference>
<dbReference type="Pfam" id="PF13802">
    <property type="entry name" value="Gal_mutarotas_2"/>
    <property type="match status" value="1"/>
</dbReference>
<dbReference type="InterPro" id="IPR048395">
    <property type="entry name" value="Glyco_hydro_31_C"/>
</dbReference>
<dbReference type="GO" id="GO:0012505">
    <property type="term" value="C:endomembrane system"/>
    <property type="evidence" value="ECO:0007669"/>
    <property type="project" value="UniProtKB-SubCell"/>
</dbReference>
<evidence type="ECO:0000256" key="5">
    <source>
        <dbReference type="ARBA" id="ARBA00023157"/>
    </source>
</evidence>
<dbReference type="InterPro" id="IPR030459">
    <property type="entry name" value="Glyco_hydro_31_CS"/>
</dbReference>